<dbReference type="InterPro" id="IPR036925">
    <property type="entry name" value="TIF_IF2_dom3_sf"/>
</dbReference>
<dbReference type="NCBIfam" id="TIGR00231">
    <property type="entry name" value="small_GTP"/>
    <property type="match status" value="1"/>
</dbReference>
<proteinExistence type="inferred from homology"/>
<dbReference type="GO" id="GO:0005525">
    <property type="term" value="F:GTP binding"/>
    <property type="evidence" value="ECO:0007669"/>
    <property type="project" value="UniProtKB-KW"/>
</dbReference>
<gene>
    <name evidence="8" type="ORF">A3E44_03020</name>
</gene>
<dbReference type="GO" id="GO:0003743">
    <property type="term" value="F:translation initiation factor activity"/>
    <property type="evidence" value="ECO:0007669"/>
    <property type="project" value="UniProtKB-KW"/>
</dbReference>
<evidence type="ECO:0000256" key="5">
    <source>
        <dbReference type="ARBA" id="ARBA00022917"/>
    </source>
</evidence>
<dbReference type="PANTHER" id="PTHR43381:SF5">
    <property type="entry name" value="TR-TYPE G DOMAIN-CONTAINING PROTEIN"/>
    <property type="match status" value="1"/>
</dbReference>
<name>A0A1F8AU50_9BACT</name>
<dbReference type="PANTHER" id="PTHR43381">
    <property type="entry name" value="TRANSLATION INITIATION FACTOR IF-2-RELATED"/>
    <property type="match status" value="1"/>
</dbReference>
<dbReference type="Pfam" id="PF00009">
    <property type="entry name" value="GTP_EFTU"/>
    <property type="match status" value="1"/>
</dbReference>
<dbReference type="InterPro" id="IPR009000">
    <property type="entry name" value="Transl_B-barrel_sf"/>
</dbReference>
<evidence type="ECO:0000313" key="8">
    <source>
        <dbReference type="EMBL" id="OGM55231.1"/>
    </source>
</evidence>
<evidence type="ECO:0000256" key="6">
    <source>
        <dbReference type="ARBA" id="ARBA00023134"/>
    </source>
</evidence>
<dbReference type="FunFam" id="2.40.30.10:FF:000008">
    <property type="entry name" value="Translation initiation factor IF-2"/>
    <property type="match status" value="1"/>
</dbReference>
<organism evidence="8 9">
    <name type="scientific">Candidatus Woesebacteria bacterium RIFCSPHIGHO2_12_FULL_41_24</name>
    <dbReference type="NCBI Taxonomy" id="1802510"/>
    <lineage>
        <taxon>Bacteria</taxon>
        <taxon>Candidatus Woeseibacteriota</taxon>
    </lineage>
</organism>
<dbReference type="Gene3D" id="2.40.30.10">
    <property type="entry name" value="Translation factors"/>
    <property type="match status" value="2"/>
</dbReference>
<dbReference type="SUPFAM" id="SSF52156">
    <property type="entry name" value="Initiation factor IF2/eIF5b, domain 3"/>
    <property type="match status" value="1"/>
</dbReference>
<dbReference type="CDD" id="cd01887">
    <property type="entry name" value="IF2_eIF5B"/>
    <property type="match status" value="1"/>
</dbReference>
<dbReference type="FunFam" id="3.40.50.10050:FF:000001">
    <property type="entry name" value="Translation initiation factor IF-2"/>
    <property type="match status" value="1"/>
</dbReference>
<evidence type="ECO:0000256" key="2">
    <source>
        <dbReference type="ARBA" id="ARBA00020675"/>
    </source>
</evidence>
<evidence type="ECO:0000256" key="4">
    <source>
        <dbReference type="ARBA" id="ARBA00022741"/>
    </source>
</evidence>
<comment type="caution">
    <text evidence="8">The sequence shown here is derived from an EMBL/GenBank/DDBJ whole genome shotgun (WGS) entry which is preliminary data.</text>
</comment>
<keyword evidence="4" id="KW-0547">Nucleotide-binding</keyword>
<feature type="domain" description="Tr-type G" evidence="7">
    <location>
        <begin position="4"/>
        <end position="175"/>
    </location>
</feature>
<dbReference type="SUPFAM" id="SSF52540">
    <property type="entry name" value="P-loop containing nucleoside triphosphate hydrolases"/>
    <property type="match status" value="1"/>
</dbReference>
<dbReference type="Pfam" id="PF22042">
    <property type="entry name" value="EF-G_D2"/>
    <property type="match status" value="1"/>
</dbReference>
<dbReference type="AlphaFoldDB" id="A0A1F8AU50"/>
<dbReference type="InterPro" id="IPR023115">
    <property type="entry name" value="TIF_IF2_dom3"/>
</dbReference>
<dbReference type="InterPro" id="IPR005225">
    <property type="entry name" value="Small_GTP-bd"/>
</dbReference>
<dbReference type="Gene3D" id="3.40.50.10050">
    <property type="entry name" value="Translation initiation factor IF- 2, domain 3"/>
    <property type="match status" value="1"/>
</dbReference>
<dbReference type="InterPro" id="IPR027417">
    <property type="entry name" value="P-loop_NTPase"/>
</dbReference>
<dbReference type="Pfam" id="PF11987">
    <property type="entry name" value="IF-2"/>
    <property type="match status" value="1"/>
</dbReference>
<dbReference type="Proteomes" id="UP000178603">
    <property type="component" value="Unassembled WGS sequence"/>
</dbReference>
<dbReference type="InterPro" id="IPR000795">
    <property type="entry name" value="T_Tr_GTP-bd_dom"/>
</dbReference>
<dbReference type="FunFam" id="3.40.50.300:FF:000019">
    <property type="entry name" value="Translation initiation factor IF-2"/>
    <property type="match status" value="1"/>
</dbReference>
<sequence length="457" mass="48577">MKKPRPPVVTVLGHVDHGKTTLLDYIRKSSVAKKEAGGITQTIGASVIKTDGKEITFIDTPGHAAFSQMRARGARLADLVVLVVAADDGVKPQTIEALKYMMEVNSPFVVAFTKVDLPSADVEKAKGELEKLGVLFEGRGGNTPFVAVSAKAGTGVGDLLETIVLMAQVIGISGDLDANLEAFVIETQRGKSGVLVSVIVKNGKVKVADTVYCGTLAAKVRGLFDFQGKSIKESFPGYPCQILGFSALAGVGSKISDQPSFVVEQKIAVDEYGGGGLPVVLKASNSGSLEAVSASIPEGVNIVAKSVGNVTQSDVFLAKNSNANIYAFESKANSDVKRLSETEGVKIFEFKIIYELFDALTKIIEEGVEKILGKAQVLASFPYEKRKVAGCKMIEGMINRSSKLKLVRGEDSVGSVKPISLKKGKSDVNEVRQGEEFGIIFEPQLEFKSGDVLLSVQ</sequence>
<keyword evidence="6" id="KW-0342">GTP-binding</keyword>
<dbReference type="Gene3D" id="3.40.50.300">
    <property type="entry name" value="P-loop containing nucleotide triphosphate hydrolases"/>
    <property type="match status" value="1"/>
</dbReference>
<evidence type="ECO:0000256" key="1">
    <source>
        <dbReference type="ARBA" id="ARBA00007733"/>
    </source>
</evidence>
<dbReference type="InterPro" id="IPR015760">
    <property type="entry name" value="TIF_IF2"/>
</dbReference>
<dbReference type="GO" id="GO:0005737">
    <property type="term" value="C:cytoplasm"/>
    <property type="evidence" value="ECO:0007669"/>
    <property type="project" value="TreeGrafter"/>
</dbReference>
<keyword evidence="5" id="KW-0648">Protein biosynthesis</keyword>
<evidence type="ECO:0000259" key="7">
    <source>
        <dbReference type="PROSITE" id="PS51722"/>
    </source>
</evidence>
<accession>A0A1F8AU50</accession>
<dbReference type="PROSITE" id="PS51722">
    <property type="entry name" value="G_TR_2"/>
    <property type="match status" value="1"/>
</dbReference>
<dbReference type="GO" id="GO:0003924">
    <property type="term" value="F:GTPase activity"/>
    <property type="evidence" value="ECO:0007669"/>
    <property type="project" value="InterPro"/>
</dbReference>
<reference evidence="8 9" key="1">
    <citation type="journal article" date="2016" name="Nat. Commun.">
        <title>Thousands of microbial genomes shed light on interconnected biogeochemical processes in an aquifer system.</title>
        <authorList>
            <person name="Anantharaman K."/>
            <person name="Brown C.T."/>
            <person name="Hug L.A."/>
            <person name="Sharon I."/>
            <person name="Castelle C.J."/>
            <person name="Probst A.J."/>
            <person name="Thomas B.C."/>
            <person name="Singh A."/>
            <person name="Wilkins M.J."/>
            <person name="Karaoz U."/>
            <person name="Brodie E.L."/>
            <person name="Williams K.H."/>
            <person name="Hubbard S.S."/>
            <person name="Banfield J.F."/>
        </authorList>
    </citation>
    <scope>NUCLEOTIDE SEQUENCE [LARGE SCALE GENOMIC DNA]</scope>
</reference>
<dbReference type="InterPro" id="IPR053905">
    <property type="entry name" value="EF-G-like_DII"/>
</dbReference>
<comment type="similarity">
    <text evidence="1">Belongs to the TRAFAC class translation factor GTPase superfamily. Classic translation factor GTPase family. IF-2 subfamily.</text>
</comment>
<dbReference type="EMBL" id="MGGW01000004">
    <property type="protein sequence ID" value="OGM55231.1"/>
    <property type="molecule type" value="Genomic_DNA"/>
</dbReference>
<evidence type="ECO:0000313" key="9">
    <source>
        <dbReference type="Proteomes" id="UP000178603"/>
    </source>
</evidence>
<evidence type="ECO:0000256" key="3">
    <source>
        <dbReference type="ARBA" id="ARBA00022540"/>
    </source>
</evidence>
<protein>
    <recommendedName>
        <fullName evidence="2">Translation initiation factor IF-2</fullName>
    </recommendedName>
</protein>
<dbReference type="SUPFAM" id="SSF50447">
    <property type="entry name" value="Translation proteins"/>
    <property type="match status" value="2"/>
</dbReference>
<keyword evidence="3" id="KW-0396">Initiation factor</keyword>